<dbReference type="OrthoDB" id="8194536at2759"/>
<evidence type="ECO:0000313" key="5">
    <source>
        <dbReference type="Proteomes" id="UP000235965"/>
    </source>
</evidence>
<evidence type="ECO:0000256" key="3">
    <source>
        <dbReference type="SAM" id="SignalP"/>
    </source>
</evidence>
<proteinExistence type="predicted"/>
<sequence length="313" mass="35643">MTALLRHADVTLWHSLVTLLLLVASSSSSDPSEGNRTAVESRGTTTPIWWPFVECFFLADVNKCLQDQTVRAFVGLDRKDDVYIDTEKETVKLPGENEEGIFEVLGDLVSDGLSKFFQDDKKGEEEDDDDDDDDDEEEEEDEEDDDDDEEEDTDEIQPAENGDSNKLSHENNRTLAVAGNIQRSMETGRTKKKIQKLITLIKIVIAAIVLKLKFLEMLYVLGKLMEFKMVLLVGINTLINLVRLYKEWKKSKEQQNVVHYEEAHHEHIHEGSHYDSGDKGWLGGLWSRSDLIGGRSLPYSQDLAYSAHKPLWQ</sequence>
<feature type="signal peptide" evidence="3">
    <location>
        <begin position="1"/>
        <end position="28"/>
    </location>
</feature>
<evidence type="ECO:0000256" key="1">
    <source>
        <dbReference type="SAM" id="MobiDB-lite"/>
    </source>
</evidence>
<reference evidence="4 5" key="1">
    <citation type="submission" date="2017-12" db="EMBL/GenBank/DDBJ databases">
        <title>Hemimetabolous genomes reveal molecular basis of termite eusociality.</title>
        <authorList>
            <person name="Harrison M.C."/>
            <person name="Jongepier E."/>
            <person name="Robertson H.M."/>
            <person name="Arning N."/>
            <person name="Bitard-Feildel T."/>
            <person name="Chao H."/>
            <person name="Childers C.P."/>
            <person name="Dinh H."/>
            <person name="Doddapaneni H."/>
            <person name="Dugan S."/>
            <person name="Gowin J."/>
            <person name="Greiner C."/>
            <person name="Han Y."/>
            <person name="Hu H."/>
            <person name="Hughes D.S.T."/>
            <person name="Huylmans A.-K."/>
            <person name="Kemena C."/>
            <person name="Kremer L.P.M."/>
            <person name="Lee S.L."/>
            <person name="Lopez-Ezquerra A."/>
            <person name="Mallet L."/>
            <person name="Monroy-Kuhn J.M."/>
            <person name="Moser A."/>
            <person name="Murali S.C."/>
            <person name="Muzny D.M."/>
            <person name="Otani S."/>
            <person name="Piulachs M.-D."/>
            <person name="Poelchau M."/>
            <person name="Qu J."/>
            <person name="Schaub F."/>
            <person name="Wada-Katsumata A."/>
            <person name="Worley K.C."/>
            <person name="Xie Q."/>
            <person name="Ylla G."/>
            <person name="Poulsen M."/>
            <person name="Gibbs R.A."/>
            <person name="Schal C."/>
            <person name="Richards S."/>
            <person name="Belles X."/>
            <person name="Korb J."/>
            <person name="Bornberg-Bauer E."/>
        </authorList>
    </citation>
    <scope>NUCLEOTIDE SEQUENCE [LARGE SCALE GENOMIC DNA]</scope>
    <source>
        <tissue evidence="4">Whole body</tissue>
    </source>
</reference>
<accession>A0A2J7RQ89</accession>
<comment type="caution">
    <text evidence="4">The sequence shown here is derived from an EMBL/GenBank/DDBJ whole genome shotgun (WGS) entry which is preliminary data.</text>
</comment>
<feature type="transmembrane region" description="Helical" evidence="2">
    <location>
        <begin position="197"/>
        <end position="215"/>
    </location>
</feature>
<evidence type="ECO:0000313" key="4">
    <source>
        <dbReference type="EMBL" id="PNF43007.1"/>
    </source>
</evidence>
<dbReference type="Proteomes" id="UP000235965">
    <property type="component" value="Unassembled WGS sequence"/>
</dbReference>
<feature type="region of interest" description="Disordered" evidence="1">
    <location>
        <begin position="117"/>
        <end position="171"/>
    </location>
</feature>
<organism evidence="4 5">
    <name type="scientific">Cryptotermes secundus</name>
    <dbReference type="NCBI Taxonomy" id="105785"/>
    <lineage>
        <taxon>Eukaryota</taxon>
        <taxon>Metazoa</taxon>
        <taxon>Ecdysozoa</taxon>
        <taxon>Arthropoda</taxon>
        <taxon>Hexapoda</taxon>
        <taxon>Insecta</taxon>
        <taxon>Pterygota</taxon>
        <taxon>Neoptera</taxon>
        <taxon>Polyneoptera</taxon>
        <taxon>Dictyoptera</taxon>
        <taxon>Blattodea</taxon>
        <taxon>Blattoidea</taxon>
        <taxon>Termitoidae</taxon>
        <taxon>Kalotermitidae</taxon>
        <taxon>Cryptotermitinae</taxon>
        <taxon>Cryptotermes</taxon>
    </lineage>
</organism>
<dbReference type="AlphaFoldDB" id="A0A2J7RQ89"/>
<dbReference type="EMBL" id="NEVH01001345">
    <property type="protein sequence ID" value="PNF43007.1"/>
    <property type="molecule type" value="Genomic_DNA"/>
</dbReference>
<keyword evidence="2" id="KW-0472">Membrane</keyword>
<keyword evidence="3" id="KW-0732">Signal</keyword>
<feature type="compositionally biased region" description="Acidic residues" evidence="1">
    <location>
        <begin position="125"/>
        <end position="157"/>
    </location>
</feature>
<keyword evidence="2" id="KW-1133">Transmembrane helix</keyword>
<name>A0A2J7RQ89_9NEOP</name>
<protein>
    <submittedName>
        <fullName evidence="4">Uncharacterized protein</fullName>
    </submittedName>
</protein>
<feature type="chain" id="PRO_5014430829" evidence="3">
    <location>
        <begin position="29"/>
        <end position="313"/>
    </location>
</feature>
<gene>
    <name evidence="4" type="ORF">B7P43_G09570</name>
</gene>
<keyword evidence="2" id="KW-0812">Transmembrane</keyword>
<keyword evidence="5" id="KW-1185">Reference proteome</keyword>
<evidence type="ECO:0000256" key="2">
    <source>
        <dbReference type="SAM" id="Phobius"/>
    </source>
</evidence>